<proteinExistence type="predicted"/>
<protein>
    <submittedName>
        <fullName evidence="2">Uncharacterized protein</fullName>
    </submittedName>
</protein>
<dbReference type="InterPro" id="IPR014717">
    <property type="entry name" value="Transl_elong_EF1B/ribsomal_bS6"/>
</dbReference>
<comment type="caution">
    <text evidence="2">The sequence shown here is derived from an EMBL/GenBank/DDBJ whole genome shotgun (WGS) entry which is preliminary data.</text>
</comment>
<keyword evidence="1" id="KW-1133">Transmembrane helix</keyword>
<dbReference type="GO" id="GO:0043683">
    <property type="term" value="P:type IV pilus assembly"/>
    <property type="evidence" value="ECO:0007669"/>
    <property type="project" value="InterPro"/>
</dbReference>
<dbReference type="GO" id="GO:0043107">
    <property type="term" value="P:type IV pilus-dependent motility"/>
    <property type="evidence" value="ECO:0007669"/>
    <property type="project" value="InterPro"/>
</dbReference>
<evidence type="ECO:0000313" key="2">
    <source>
        <dbReference type="EMBL" id="KKQ66428.1"/>
    </source>
</evidence>
<dbReference type="Proteomes" id="UP000034235">
    <property type="component" value="Unassembled WGS sequence"/>
</dbReference>
<keyword evidence="1" id="KW-0812">Transmembrane</keyword>
<name>A0A0G0JFH9_9BACT</name>
<accession>A0A0G0JFH9</accession>
<dbReference type="Gene3D" id="3.30.70.60">
    <property type="match status" value="1"/>
</dbReference>
<dbReference type="Pfam" id="PF04350">
    <property type="entry name" value="PilO"/>
    <property type="match status" value="1"/>
</dbReference>
<dbReference type="EMBL" id="LBUP01000005">
    <property type="protein sequence ID" value="KKQ66428.1"/>
    <property type="molecule type" value="Genomic_DNA"/>
</dbReference>
<evidence type="ECO:0000313" key="3">
    <source>
        <dbReference type="Proteomes" id="UP000034235"/>
    </source>
</evidence>
<reference evidence="2 3" key="1">
    <citation type="journal article" date="2015" name="Nature">
        <title>rRNA introns, odd ribosomes, and small enigmatic genomes across a large radiation of phyla.</title>
        <authorList>
            <person name="Brown C.T."/>
            <person name="Hug L.A."/>
            <person name="Thomas B.C."/>
            <person name="Sharon I."/>
            <person name="Castelle C.J."/>
            <person name="Singh A."/>
            <person name="Wilkins M.J."/>
            <person name="Williams K.H."/>
            <person name="Banfield J.F."/>
        </authorList>
    </citation>
    <scope>NUCLEOTIDE SEQUENCE [LARGE SCALE GENOMIC DNA]</scope>
</reference>
<sequence length="236" mass="25702">MDQIYREINRYQIYLWPAAAGIVSVALIVFIAFPQFQQVFGFVSSISELTTTVNNLQEKIKSLSSIDETVYRDNLNLTLRVLPTERDLISVISQIQLLASSTGVRIDGINFSNSASGEISSAGSGEESFIVSIGISGSPEQFKNFLTKLRTAPRIMKVEGIDISTGRSGVSGQANFTLKTFYQNLPSSLGDVEQPLPTLSAADNETLVRIQQAFKDLPIITTDNAVGAKGKTDPFN</sequence>
<gene>
    <name evidence="2" type="ORF">US86_C0005G0039</name>
</gene>
<dbReference type="InterPro" id="IPR007445">
    <property type="entry name" value="PilO"/>
</dbReference>
<evidence type="ECO:0000256" key="1">
    <source>
        <dbReference type="SAM" id="Phobius"/>
    </source>
</evidence>
<keyword evidence="1" id="KW-0472">Membrane</keyword>
<organism evidence="2 3">
    <name type="scientific">Candidatus Daviesbacteria bacterium GW2011_GWA2_38_24</name>
    <dbReference type="NCBI Taxonomy" id="1618422"/>
    <lineage>
        <taxon>Bacteria</taxon>
        <taxon>Candidatus Daviesiibacteriota</taxon>
    </lineage>
</organism>
<feature type="transmembrane region" description="Helical" evidence="1">
    <location>
        <begin position="12"/>
        <end position="33"/>
    </location>
</feature>
<dbReference type="AlphaFoldDB" id="A0A0G0JFH9"/>